<proteinExistence type="predicted"/>
<dbReference type="Proteomes" id="UP000324233">
    <property type="component" value="Chromosome"/>
</dbReference>
<dbReference type="EMBL" id="CP042997">
    <property type="protein sequence ID" value="QEH36589.1"/>
    <property type="molecule type" value="Genomic_DNA"/>
</dbReference>
<dbReference type="KEGG" id="agv:OJF2_51730"/>
<reference evidence="1 2" key="1">
    <citation type="submission" date="2019-08" db="EMBL/GenBank/DDBJ databases">
        <title>Deep-cultivation of Planctomycetes and their phenomic and genomic characterization uncovers novel biology.</title>
        <authorList>
            <person name="Wiegand S."/>
            <person name="Jogler M."/>
            <person name="Boedeker C."/>
            <person name="Pinto D."/>
            <person name="Vollmers J."/>
            <person name="Rivas-Marin E."/>
            <person name="Kohn T."/>
            <person name="Peeters S.H."/>
            <person name="Heuer A."/>
            <person name="Rast P."/>
            <person name="Oberbeckmann S."/>
            <person name="Bunk B."/>
            <person name="Jeske O."/>
            <person name="Meyerdierks A."/>
            <person name="Storesund J.E."/>
            <person name="Kallscheuer N."/>
            <person name="Luecker S."/>
            <person name="Lage O.M."/>
            <person name="Pohl T."/>
            <person name="Merkel B.J."/>
            <person name="Hornburger P."/>
            <person name="Mueller R.-W."/>
            <person name="Bruemmer F."/>
            <person name="Labrenz M."/>
            <person name="Spormann A.M."/>
            <person name="Op den Camp H."/>
            <person name="Overmann J."/>
            <person name="Amann R."/>
            <person name="Jetten M.S.M."/>
            <person name="Mascher T."/>
            <person name="Medema M.H."/>
            <person name="Devos D.P."/>
            <person name="Kaster A.-K."/>
            <person name="Ovreas L."/>
            <person name="Rohde M."/>
            <person name="Galperin M.Y."/>
            <person name="Jogler C."/>
        </authorList>
    </citation>
    <scope>NUCLEOTIDE SEQUENCE [LARGE SCALE GENOMIC DNA]</scope>
    <source>
        <strain evidence="1 2">OJF2</strain>
    </source>
</reference>
<sequence>MTKQIIQDQISNTVRRTILGGATLDQHRDLLSQGWRHDRMANQYRKTTIRYETYHDGVLVEDNSAVVDIAAA</sequence>
<evidence type="ECO:0000313" key="1">
    <source>
        <dbReference type="EMBL" id="QEH36589.1"/>
    </source>
</evidence>
<name>A0A5B9W8U6_9BACT</name>
<evidence type="ECO:0000313" key="2">
    <source>
        <dbReference type="Proteomes" id="UP000324233"/>
    </source>
</evidence>
<protein>
    <submittedName>
        <fullName evidence="1">Uncharacterized protein</fullName>
    </submittedName>
</protein>
<accession>A0A5B9W8U6</accession>
<organism evidence="1 2">
    <name type="scientific">Aquisphaera giovannonii</name>
    <dbReference type="NCBI Taxonomy" id="406548"/>
    <lineage>
        <taxon>Bacteria</taxon>
        <taxon>Pseudomonadati</taxon>
        <taxon>Planctomycetota</taxon>
        <taxon>Planctomycetia</taxon>
        <taxon>Isosphaerales</taxon>
        <taxon>Isosphaeraceae</taxon>
        <taxon>Aquisphaera</taxon>
    </lineage>
</organism>
<dbReference type="RefSeq" id="WP_148596259.1">
    <property type="nucleotide sequence ID" value="NZ_CP042997.1"/>
</dbReference>
<keyword evidence="2" id="KW-1185">Reference proteome</keyword>
<gene>
    <name evidence="1" type="ORF">OJF2_51730</name>
</gene>
<dbReference type="AlphaFoldDB" id="A0A5B9W8U6"/>